<keyword evidence="2" id="KW-0472">Membrane</keyword>
<gene>
    <name evidence="3" type="ORF">B296_00041148</name>
</gene>
<comment type="caution">
    <text evidence="3">The sequence shown here is derived from an EMBL/GenBank/DDBJ whole genome shotgun (WGS) entry which is preliminary data.</text>
</comment>
<dbReference type="Pfam" id="PF01896">
    <property type="entry name" value="DNA_primase_S"/>
    <property type="match status" value="1"/>
</dbReference>
<keyword evidence="2" id="KW-1133">Transmembrane helix</keyword>
<evidence type="ECO:0000256" key="2">
    <source>
        <dbReference type="SAM" id="Phobius"/>
    </source>
</evidence>
<evidence type="ECO:0000256" key="1">
    <source>
        <dbReference type="ARBA" id="ARBA00009762"/>
    </source>
</evidence>
<sequence>MTKEETSAERDDMQIDRRELEHPQVSTIPRGFNADYLKLYYGKDLFPAKRHAYSQSGNNVFAPVERELIFDIDMSDYDDVRYCCSGADVCLNCWPLMTIAIKVLDTALRGLKHLCFMIIILYLFAQGDVLGGIKTHEPSAKGSLLCTSQNRFVWSLYGITLQFFNFICFL</sequence>
<dbReference type="AlphaFoldDB" id="A0A426XPV1"/>
<dbReference type="GO" id="GO:0003899">
    <property type="term" value="F:DNA-directed RNA polymerase activity"/>
    <property type="evidence" value="ECO:0007669"/>
    <property type="project" value="InterPro"/>
</dbReference>
<keyword evidence="2" id="KW-0812">Transmembrane</keyword>
<dbReference type="InterPro" id="IPR002755">
    <property type="entry name" value="DNA_primase_S"/>
</dbReference>
<dbReference type="Gene3D" id="3.90.920.10">
    <property type="entry name" value="DNA primase, PRIM domain"/>
    <property type="match status" value="1"/>
</dbReference>
<dbReference type="EMBL" id="AMZH03018520">
    <property type="protein sequence ID" value="RRT41504.1"/>
    <property type="molecule type" value="Genomic_DNA"/>
</dbReference>
<evidence type="ECO:0000313" key="4">
    <source>
        <dbReference type="Proteomes" id="UP000287651"/>
    </source>
</evidence>
<comment type="similarity">
    <text evidence="1">Belongs to the eukaryotic-type primase small subunit family.</text>
</comment>
<feature type="transmembrane region" description="Helical" evidence="2">
    <location>
        <begin position="114"/>
        <end position="132"/>
    </location>
</feature>
<accession>A0A426XPV1</accession>
<organism evidence="3 4">
    <name type="scientific">Ensete ventricosum</name>
    <name type="common">Abyssinian banana</name>
    <name type="synonym">Musa ensete</name>
    <dbReference type="NCBI Taxonomy" id="4639"/>
    <lineage>
        <taxon>Eukaryota</taxon>
        <taxon>Viridiplantae</taxon>
        <taxon>Streptophyta</taxon>
        <taxon>Embryophyta</taxon>
        <taxon>Tracheophyta</taxon>
        <taxon>Spermatophyta</taxon>
        <taxon>Magnoliopsida</taxon>
        <taxon>Liliopsida</taxon>
        <taxon>Zingiberales</taxon>
        <taxon>Musaceae</taxon>
        <taxon>Ensete</taxon>
    </lineage>
</organism>
<feature type="transmembrane region" description="Helical" evidence="2">
    <location>
        <begin position="152"/>
        <end position="169"/>
    </location>
</feature>
<dbReference type="SUPFAM" id="SSF56747">
    <property type="entry name" value="Prim-pol domain"/>
    <property type="match status" value="1"/>
</dbReference>
<protein>
    <submittedName>
        <fullName evidence="3">Uncharacterized protein</fullName>
    </submittedName>
</protein>
<name>A0A426XPV1_ENSVE</name>
<proteinExistence type="inferred from homology"/>
<dbReference type="GO" id="GO:0006269">
    <property type="term" value="P:DNA replication, synthesis of primer"/>
    <property type="evidence" value="ECO:0007669"/>
    <property type="project" value="InterPro"/>
</dbReference>
<dbReference type="Proteomes" id="UP000287651">
    <property type="component" value="Unassembled WGS sequence"/>
</dbReference>
<dbReference type="PANTHER" id="PTHR10536">
    <property type="entry name" value="DNA PRIMASE SMALL SUBUNIT"/>
    <property type="match status" value="1"/>
</dbReference>
<evidence type="ECO:0000313" key="3">
    <source>
        <dbReference type="EMBL" id="RRT41504.1"/>
    </source>
</evidence>
<reference evidence="3 4" key="1">
    <citation type="journal article" date="2014" name="Agronomy (Basel)">
        <title>A Draft Genome Sequence for Ensete ventricosum, the Drought-Tolerant Tree Against Hunger.</title>
        <authorList>
            <person name="Harrison J."/>
            <person name="Moore K.A."/>
            <person name="Paszkiewicz K."/>
            <person name="Jones T."/>
            <person name="Grant M."/>
            <person name="Ambacheew D."/>
            <person name="Muzemil S."/>
            <person name="Studholme D.J."/>
        </authorList>
    </citation>
    <scope>NUCLEOTIDE SEQUENCE [LARGE SCALE GENOMIC DNA]</scope>
</reference>